<organism evidence="3 4">
    <name type="scientific">Blautia obeum</name>
    <dbReference type="NCBI Taxonomy" id="40520"/>
    <lineage>
        <taxon>Bacteria</taxon>
        <taxon>Bacillati</taxon>
        <taxon>Bacillota</taxon>
        <taxon>Clostridia</taxon>
        <taxon>Lachnospirales</taxon>
        <taxon>Lachnospiraceae</taxon>
        <taxon>Blautia</taxon>
    </lineage>
</organism>
<dbReference type="AlphaFoldDB" id="A0A174D7I0"/>
<evidence type="ECO:0000313" key="3">
    <source>
        <dbReference type="EMBL" id="CUO21571.1"/>
    </source>
</evidence>
<protein>
    <recommendedName>
        <fullName evidence="2">Sigma factor regulator C-terminal domain-containing protein</fullName>
    </recommendedName>
</protein>
<dbReference type="Pfam" id="PF13791">
    <property type="entry name" value="Sigma_reg_C"/>
    <property type="match status" value="1"/>
</dbReference>
<feature type="domain" description="Sigma factor regulator C-terminal" evidence="2">
    <location>
        <begin position="291"/>
        <end position="418"/>
    </location>
</feature>
<reference evidence="3 4" key="1">
    <citation type="submission" date="2015-09" db="EMBL/GenBank/DDBJ databases">
        <authorList>
            <consortium name="Pathogen Informatics"/>
        </authorList>
    </citation>
    <scope>NUCLEOTIDE SEQUENCE [LARGE SCALE GENOMIC DNA]</scope>
    <source>
        <strain evidence="3 4">2789STDY5834861</strain>
    </source>
</reference>
<keyword evidence="1" id="KW-0812">Transmembrane</keyword>
<proteinExistence type="predicted"/>
<keyword evidence="1" id="KW-1133">Transmembrane helix</keyword>
<dbReference type="RefSeq" id="WP_055058231.1">
    <property type="nucleotide sequence ID" value="NZ_CYZP01000018.1"/>
</dbReference>
<accession>A0A174D7I0</accession>
<evidence type="ECO:0000256" key="1">
    <source>
        <dbReference type="SAM" id="Phobius"/>
    </source>
</evidence>
<feature type="transmembrane region" description="Helical" evidence="1">
    <location>
        <begin position="89"/>
        <end position="112"/>
    </location>
</feature>
<dbReference type="EMBL" id="CYZP01000018">
    <property type="protein sequence ID" value="CUO21571.1"/>
    <property type="molecule type" value="Genomic_DNA"/>
</dbReference>
<evidence type="ECO:0000313" key="4">
    <source>
        <dbReference type="Proteomes" id="UP000095645"/>
    </source>
</evidence>
<dbReference type="Proteomes" id="UP000095645">
    <property type="component" value="Unassembled WGS sequence"/>
</dbReference>
<dbReference type="InterPro" id="IPR025672">
    <property type="entry name" value="Sigma_reg_C_dom"/>
</dbReference>
<keyword evidence="1" id="KW-0472">Membrane</keyword>
<sequence>MTYRELLNLYKQGKLDDVRKKEVEAAIEKQDAISEFLYEEGEIPEFSDLESENAENPENKEWLAGQKNNQKDEINRQFIKEIRWSIRKAFIKMGMIVGVAVLVIVLCAVFILPKAVSDFYYNPNEVVGKYEEMTTTRMDLDLSVYSELFLPGNHRSQVSAVSRGYGEYDIIIPQTFSWTGKFTSVSGRLVRGNLIFYDNNILSRPLMQFYLPGDTTAWEAWEVHENGKETKIDTEMRKGESIQDSKDAIAEYNDNDWYLAYVSINDIVDYRDFIEWYQKLSDDKELEWGELWCAVHTEDADGYCVEPNIGFCPYPSGMSMNWDREKYPYLSLLDNTDICHDVDVTDEETMQTHFISMLSYIQDYDDIISMMGQTTDSPNRYQDMINYVKKNGLKIHGFAVYAKKKNLLELYKQDMVSYVQTILQN</sequence>
<gene>
    <name evidence="3" type="ORF">ERS852476_02202</name>
</gene>
<evidence type="ECO:0000259" key="2">
    <source>
        <dbReference type="Pfam" id="PF13791"/>
    </source>
</evidence>
<name>A0A174D7I0_9FIRM</name>